<dbReference type="PROSITE" id="PS51318">
    <property type="entry name" value="TAT"/>
    <property type="match status" value="1"/>
</dbReference>
<dbReference type="Gene3D" id="3.40.630.40">
    <property type="entry name" value="Zn-dependent exopeptidases"/>
    <property type="match status" value="1"/>
</dbReference>
<dbReference type="Proteomes" id="UP001597260">
    <property type="component" value="Unassembled WGS sequence"/>
</dbReference>
<dbReference type="SUPFAM" id="SSF53187">
    <property type="entry name" value="Zn-dependent exopeptidases"/>
    <property type="match status" value="1"/>
</dbReference>
<evidence type="ECO:0000313" key="3">
    <source>
        <dbReference type="EMBL" id="MFD1325226.1"/>
    </source>
</evidence>
<dbReference type="CDD" id="cd02696">
    <property type="entry name" value="MurNAc-LAA"/>
    <property type="match status" value="1"/>
</dbReference>
<evidence type="ECO:0000256" key="1">
    <source>
        <dbReference type="ARBA" id="ARBA00022801"/>
    </source>
</evidence>
<gene>
    <name evidence="3" type="ORF">ACFQ4H_29490</name>
</gene>
<dbReference type="CDD" id="cd14488">
    <property type="entry name" value="CBM6-CBM35-CBM36_like_2"/>
    <property type="match status" value="1"/>
</dbReference>
<dbReference type="EC" id="3.5.1.28" evidence="3"/>
<reference evidence="4" key="1">
    <citation type="journal article" date="2019" name="Int. J. Syst. Evol. Microbiol.">
        <title>The Global Catalogue of Microorganisms (GCM) 10K type strain sequencing project: providing services to taxonomists for standard genome sequencing and annotation.</title>
        <authorList>
            <consortium name="The Broad Institute Genomics Platform"/>
            <consortium name="The Broad Institute Genome Sequencing Center for Infectious Disease"/>
            <person name="Wu L."/>
            <person name="Ma J."/>
        </authorList>
    </citation>
    <scope>NUCLEOTIDE SEQUENCE [LARGE SCALE GENOMIC DNA]</scope>
    <source>
        <strain evidence="4">JCM 31037</strain>
    </source>
</reference>
<dbReference type="EMBL" id="JBHTMP010000071">
    <property type="protein sequence ID" value="MFD1325226.1"/>
    <property type="molecule type" value="Genomic_DNA"/>
</dbReference>
<protein>
    <submittedName>
        <fullName evidence="3">N-acetylmuramoyl-L-alanine amidase</fullName>
        <ecNumber evidence="3">3.5.1.28</ecNumber>
    </submittedName>
</protein>
<dbReference type="InterPro" id="IPR033803">
    <property type="entry name" value="CBD-like_Golvesin-Xly"/>
</dbReference>
<evidence type="ECO:0000313" key="4">
    <source>
        <dbReference type="Proteomes" id="UP001597260"/>
    </source>
</evidence>
<feature type="domain" description="MurNAc-LAA" evidence="2">
    <location>
        <begin position="100"/>
        <end position="212"/>
    </location>
</feature>
<sequence>MFSNSTARRRTLLAAAAAAAGAIVAPFSLGGRALAATPRVYLDPGHGGTDPGAVGNGLQEKALTLAIALQTRDILLANWGGVDIRMSRTTDITRELAYRTSDANAWGANLFVSIHINSGGGTGFESYRYPTADSATVNLHNALHAPVLAGMRTIGSVTDRGKKTANFHVLRETNMPAVLTENMFIDTLADANLLKRADFITAVARGHAQGIANYLGLSSTPPPTYSTIVDNATAGRFTASGNWGTSSYSAQRYGADYRFANPVLASDAAWFKVSIPQSGNYRVEVRYPADAGYNSSAPHVIVTASGNQTVNVDQRSNGGVWRSLGTFNLTAGDRDLVGVSRWTSAAGYVVADAVRVTRV</sequence>
<dbReference type="InterPro" id="IPR050695">
    <property type="entry name" value="N-acetylmuramoyl_amidase_3"/>
</dbReference>
<dbReference type="Pfam" id="PF01520">
    <property type="entry name" value="Amidase_3"/>
    <property type="match status" value="1"/>
</dbReference>
<organism evidence="3 4">
    <name type="scientific">Micromonospora sonneratiae</name>
    <dbReference type="NCBI Taxonomy" id="1184706"/>
    <lineage>
        <taxon>Bacteria</taxon>
        <taxon>Bacillati</taxon>
        <taxon>Actinomycetota</taxon>
        <taxon>Actinomycetes</taxon>
        <taxon>Micromonosporales</taxon>
        <taxon>Micromonosporaceae</taxon>
        <taxon>Micromonospora</taxon>
    </lineage>
</organism>
<keyword evidence="4" id="KW-1185">Reference proteome</keyword>
<dbReference type="InterPro" id="IPR002508">
    <property type="entry name" value="MurNAc-LAA_cat"/>
</dbReference>
<accession>A0ABW3YPC5</accession>
<name>A0ABW3YPC5_9ACTN</name>
<evidence type="ECO:0000259" key="2">
    <source>
        <dbReference type="SMART" id="SM00646"/>
    </source>
</evidence>
<comment type="caution">
    <text evidence="3">The sequence shown here is derived from an EMBL/GenBank/DDBJ whole genome shotgun (WGS) entry which is preliminary data.</text>
</comment>
<dbReference type="PANTHER" id="PTHR30404">
    <property type="entry name" value="N-ACETYLMURAMOYL-L-ALANINE AMIDASE"/>
    <property type="match status" value="1"/>
</dbReference>
<dbReference type="SMART" id="SM00646">
    <property type="entry name" value="Ami_3"/>
    <property type="match status" value="1"/>
</dbReference>
<dbReference type="Gene3D" id="2.60.120.260">
    <property type="entry name" value="Galactose-binding domain-like"/>
    <property type="match status" value="1"/>
</dbReference>
<keyword evidence="1 3" id="KW-0378">Hydrolase</keyword>
<dbReference type="InterPro" id="IPR006311">
    <property type="entry name" value="TAT_signal"/>
</dbReference>
<dbReference type="PANTHER" id="PTHR30404:SF0">
    <property type="entry name" value="N-ACETYLMURAMOYL-L-ALANINE AMIDASE AMIC"/>
    <property type="match status" value="1"/>
</dbReference>
<dbReference type="RefSeq" id="WP_377577200.1">
    <property type="nucleotide sequence ID" value="NZ_JBHTMP010000071.1"/>
</dbReference>
<dbReference type="GO" id="GO:0008745">
    <property type="term" value="F:N-acetylmuramoyl-L-alanine amidase activity"/>
    <property type="evidence" value="ECO:0007669"/>
    <property type="project" value="UniProtKB-EC"/>
</dbReference>
<proteinExistence type="predicted"/>
<dbReference type="Pfam" id="PF25275">
    <property type="entry name" value="Golvesin_C"/>
    <property type="match status" value="1"/>
</dbReference>